<evidence type="ECO:0000313" key="1">
    <source>
        <dbReference type="EMBL" id="AQS40914.1"/>
    </source>
</evidence>
<dbReference type="EMBL" id="CP017315">
    <property type="protein sequence ID" value="AQS40914.1"/>
    <property type="molecule type" value="Genomic_DNA"/>
</dbReference>
<keyword evidence="2" id="KW-1185">Reference proteome</keyword>
<protein>
    <recommendedName>
        <fullName evidence="3">Regulator of CtrA degradation</fullName>
    </recommendedName>
</protein>
<gene>
    <name evidence="1" type="ORF">BHV28_01910</name>
</gene>
<accession>A0A1U9JSR8</accession>
<dbReference type="Proteomes" id="UP000188912">
    <property type="component" value="Chromosome"/>
</dbReference>
<dbReference type="InterPro" id="IPR038301">
    <property type="entry name" value="AraC-like_sf"/>
</dbReference>
<dbReference type="InterPro" id="IPR010848">
    <property type="entry name" value="DUF1465"/>
</dbReference>
<dbReference type="KEGG" id="thd:BHV28_01910"/>
<organism evidence="1 2">
    <name type="scientific">Candidatus Tokpelaia hoelldobleri</name>
    <dbReference type="NCBI Taxonomy" id="1902579"/>
    <lineage>
        <taxon>Bacteria</taxon>
        <taxon>Pseudomonadati</taxon>
        <taxon>Pseudomonadota</taxon>
        <taxon>Alphaproteobacteria</taxon>
        <taxon>Hyphomicrobiales</taxon>
        <taxon>Candidatus Tokpelaia</taxon>
    </lineage>
</organism>
<sequence length="176" mass="19865">MTPSPVLSETLSENMIVLAEHEGFAAIFEALYARTVQLIEETNRYVHGEGLAQFRALEADAGIVYSAEAVQLGARLMLVAAWLLLNRAAREGDMKPDIIFREKQKIMGEIPKMRGQNHPLWPQLPEKLRQFSDESWYLVERLRLFEQDAGKALNKDNAVNGQLRRLKGAFGGKSKI</sequence>
<dbReference type="Gene3D" id="1.10.8.930">
    <property type="entry name" value="Protein of unknown function DUF1465"/>
    <property type="match status" value="1"/>
</dbReference>
<proteinExistence type="predicted"/>
<evidence type="ECO:0008006" key="3">
    <source>
        <dbReference type="Google" id="ProtNLM"/>
    </source>
</evidence>
<reference evidence="1 2" key="1">
    <citation type="journal article" date="2010" name="Science">
        <title>Genomic comparison of the ants Camponotus floridanus and Harpegnathos saltator.</title>
        <authorList>
            <person name="Bonasio R."/>
            <person name="Zhang G."/>
            <person name="Ye C."/>
            <person name="Mutti N.S."/>
            <person name="Fang X."/>
            <person name="Qin N."/>
            <person name="Donahue G."/>
            <person name="Yang P."/>
            <person name="Li Q."/>
            <person name="Li C."/>
            <person name="Zhang P."/>
            <person name="Huang Z."/>
            <person name="Berger S.L."/>
            <person name="Reinberg D."/>
            <person name="Wang J."/>
            <person name="Liebig J."/>
        </authorList>
    </citation>
    <scope>NUCLEOTIDE SEQUENCE [LARGE SCALE GENOMIC DNA]</scope>
    <source>
        <strain evidence="1 2">Hsal</strain>
    </source>
</reference>
<dbReference type="STRING" id="1902579.BHV28_01910"/>
<evidence type="ECO:0000313" key="2">
    <source>
        <dbReference type="Proteomes" id="UP000188912"/>
    </source>
</evidence>
<reference evidence="1 2" key="2">
    <citation type="journal article" date="2016" name="Sci. Rep.">
        <title>The genome of Rhizobiales bacteria in predatory ants reveals urease gene functions but no genes for nitrogen fixation.</title>
        <authorList>
            <person name="Neuvonen M.M."/>
            <person name="Tamarit D."/>
            <person name="Naslund K."/>
            <person name="Liebig J."/>
            <person name="Feldhaar H."/>
            <person name="Moran N.A."/>
            <person name="Guy L."/>
            <person name="Andersson S.G."/>
        </authorList>
    </citation>
    <scope>NUCLEOTIDE SEQUENCE [LARGE SCALE GENOMIC DNA]</scope>
    <source>
        <strain evidence="1 2">Hsal</strain>
    </source>
</reference>
<dbReference type="Pfam" id="PF07323">
    <property type="entry name" value="DUF1465"/>
    <property type="match status" value="1"/>
</dbReference>
<name>A0A1U9JSR8_9HYPH</name>
<dbReference type="AlphaFoldDB" id="A0A1U9JSR8"/>